<name>A0AAV5KG33_9ROSI</name>
<keyword evidence="2" id="KW-1185">Reference proteome</keyword>
<dbReference type="EMBL" id="BPVZ01000063">
    <property type="protein sequence ID" value="GKV23568.1"/>
    <property type="molecule type" value="Genomic_DNA"/>
</dbReference>
<accession>A0AAV5KG33</accession>
<reference evidence="1 2" key="1">
    <citation type="journal article" date="2021" name="Commun. Biol.">
        <title>The genome of Shorea leprosula (Dipterocarpaceae) highlights the ecological relevance of drought in aseasonal tropical rainforests.</title>
        <authorList>
            <person name="Ng K.K.S."/>
            <person name="Kobayashi M.J."/>
            <person name="Fawcett J.A."/>
            <person name="Hatakeyama M."/>
            <person name="Paape T."/>
            <person name="Ng C.H."/>
            <person name="Ang C.C."/>
            <person name="Tnah L.H."/>
            <person name="Lee C.T."/>
            <person name="Nishiyama T."/>
            <person name="Sese J."/>
            <person name="O'Brien M.J."/>
            <person name="Copetti D."/>
            <person name="Mohd Noor M.I."/>
            <person name="Ong R.C."/>
            <person name="Putra M."/>
            <person name="Sireger I.Z."/>
            <person name="Indrioko S."/>
            <person name="Kosugi Y."/>
            <person name="Izuno A."/>
            <person name="Isagi Y."/>
            <person name="Lee S.L."/>
            <person name="Shimizu K.K."/>
        </authorList>
    </citation>
    <scope>NUCLEOTIDE SEQUENCE [LARGE SCALE GENOMIC DNA]</scope>
    <source>
        <strain evidence="1">214</strain>
    </source>
</reference>
<evidence type="ECO:0000313" key="2">
    <source>
        <dbReference type="Proteomes" id="UP001054252"/>
    </source>
</evidence>
<dbReference type="Proteomes" id="UP001054252">
    <property type="component" value="Unassembled WGS sequence"/>
</dbReference>
<dbReference type="AlphaFoldDB" id="A0AAV5KG33"/>
<organism evidence="1 2">
    <name type="scientific">Rubroshorea leprosula</name>
    <dbReference type="NCBI Taxonomy" id="152421"/>
    <lineage>
        <taxon>Eukaryota</taxon>
        <taxon>Viridiplantae</taxon>
        <taxon>Streptophyta</taxon>
        <taxon>Embryophyta</taxon>
        <taxon>Tracheophyta</taxon>
        <taxon>Spermatophyta</taxon>
        <taxon>Magnoliopsida</taxon>
        <taxon>eudicotyledons</taxon>
        <taxon>Gunneridae</taxon>
        <taxon>Pentapetalae</taxon>
        <taxon>rosids</taxon>
        <taxon>malvids</taxon>
        <taxon>Malvales</taxon>
        <taxon>Dipterocarpaceae</taxon>
        <taxon>Rubroshorea</taxon>
    </lineage>
</organism>
<comment type="caution">
    <text evidence="1">The sequence shown here is derived from an EMBL/GenBank/DDBJ whole genome shotgun (WGS) entry which is preliminary data.</text>
</comment>
<sequence>MNELKELKPAVQQKINELNALQSYQNNSLEWPTMKNSTLTNHNMTKAIGPTSHVHGYYSSRTQQFSHSRPVKEQFQRMMLNFPCPKEQNLSKHSILGPNGLHGQWEPPKSDIRVQYPSNIDLTLVDILSLQKSLENGLSMKNDYCNSKLEVSSAELVVNLNDNSESGKKCHVEELHPMISFEESETPVQINITRQPSPHPVLFEVQDLVLVMSAEVTKAECRIENLSANNFANSKSPLELHIVRFYHSLVFIIF</sequence>
<proteinExistence type="predicted"/>
<gene>
    <name evidence="1" type="ORF">SLEP1_g33277</name>
</gene>
<protein>
    <submittedName>
        <fullName evidence="1">Uncharacterized protein</fullName>
    </submittedName>
</protein>
<evidence type="ECO:0000313" key="1">
    <source>
        <dbReference type="EMBL" id="GKV23568.1"/>
    </source>
</evidence>